<keyword evidence="5 9" id="KW-0808">Transferase</keyword>
<organism evidence="11 12">
    <name type="scientific">Thalassotalea psychrophila</name>
    <dbReference type="NCBI Taxonomy" id="3065647"/>
    <lineage>
        <taxon>Bacteria</taxon>
        <taxon>Pseudomonadati</taxon>
        <taxon>Pseudomonadota</taxon>
        <taxon>Gammaproteobacteria</taxon>
        <taxon>Alteromonadales</taxon>
        <taxon>Colwelliaceae</taxon>
        <taxon>Thalassotalea</taxon>
    </lineage>
</organism>
<evidence type="ECO:0000256" key="8">
    <source>
        <dbReference type="ARBA" id="ARBA00025705"/>
    </source>
</evidence>
<dbReference type="Proteomes" id="UP001258994">
    <property type="component" value="Chromosome"/>
</dbReference>
<dbReference type="InterPro" id="IPR050161">
    <property type="entry name" value="Siro_Cobalamin_biosynth"/>
</dbReference>
<sequence length="297" mass="32770">MSSSSLFSPFYSFTRFVKMSLGNLNNSGAEYNALSNKSNRQGQVYLIGGGCGDPELLTMKAHRILQSADVIMVDWLVNPDMYQYFPKQAKVEFVGKKCGKHSMHQDEICQTMLAHAQAGNTVIRLKGGDPSIFGRLAEETEILTKHQIPFAIIPGITAASGCAAYSGIPLTHRDCAQSVRFVTASLKDTEAEANWRNIANEKDTLVFYMGLNKVSQISQRLIKYGMKETMPIAIIDQGTLKDQQVCCSDLTNIANEMKFYDFKGPALIIVGEVVNKRQAIATPMLSAKQSVELHTQS</sequence>
<dbReference type="EMBL" id="CP134145">
    <property type="protein sequence ID" value="WNC72841.1"/>
    <property type="molecule type" value="Genomic_DNA"/>
</dbReference>
<keyword evidence="4 9" id="KW-0489">Methyltransferase</keyword>
<dbReference type="PROSITE" id="PS00840">
    <property type="entry name" value="SUMT_2"/>
    <property type="match status" value="1"/>
</dbReference>
<evidence type="ECO:0000259" key="10">
    <source>
        <dbReference type="Pfam" id="PF00590"/>
    </source>
</evidence>
<dbReference type="InterPro" id="IPR014776">
    <property type="entry name" value="4pyrrole_Mease_sub2"/>
</dbReference>
<dbReference type="GO" id="GO:0004851">
    <property type="term" value="F:uroporphyrin-III C-methyltransferase activity"/>
    <property type="evidence" value="ECO:0007669"/>
    <property type="project" value="UniProtKB-EC"/>
</dbReference>
<dbReference type="PANTHER" id="PTHR45790">
    <property type="entry name" value="SIROHEME SYNTHASE-RELATED"/>
    <property type="match status" value="1"/>
</dbReference>
<comment type="pathway">
    <text evidence="8">Porphyrin-containing compound metabolism; siroheme biosynthesis; precorrin-2 from uroporphyrinogen III: step 1/1.</text>
</comment>
<keyword evidence="7" id="KW-0627">Porphyrin biosynthesis</keyword>
<dbReference type="InterPro" id="IPR014777">
    <property type="entry name" value="4pyrrole_Mease_sub1"/>
</dbReference>
<proteinExistence type="inferred from homology"/>
<dbReference type="EC" id="2.1.1.107" evidence="3"/>
<dbReference type="Gene3D" id="3.30.950.10">
    <property type="entry name" value="Methyltransferase, Cobalt-precorrin-4 Transmethylase, Domain 2"/>
    <property type="match status" value="1"/>
</dbReference>
<dbReference type="InterPro" id="IPR000878">
    <property type="entry name" value="4pyrrol_Mease"/>
</dbReference>
<dbReference type="NCBIfam" id="NF004790">
    <property type="entry name" value="PRK06136.1"/>
    <property type="match status" value="1"/>
</dbReference>
<dbReference type="InterPro" id="IPR003043">
    <property type="entry name" value="Uropor_MeTrfase_CS"/>
</dbReference>
<evidence type="ECO:0000256" key="6">
    <source>
        <dbReference type="ARBA" id="ARBA00022691"/>
    </source>
</evidence>
<dbReference type="Pfam" id="PF00590">
    <property type="entry name" value="TP_methylase"/>
    <property type="match status" value="1"/>
</dbReference>
<evidence type="ECO:0000313" key="11">
    <source>
        <dbReference type="EMBL" id="WNC72841.1"/>
    </source>
</evidence>
<comment type="similarity">
    <text evidence="2 9">Belongs to the precorrin methyltransferase family.</text>
</comment>
<gene>
    <name evidence="11" type="primary">cobA</name>
    <name evidence="11" type="ORF">RGQ13_02370</name>
</gene>
<accession>A0ABY9TVM0</accession>
<dbReference type="RefSeq" id="WP_348391956.1">
    <property type="nucleotide sequence ID" value="NZ_CP134145.1"/>
</dbReference>
<evidence type="ECO:0000256" key="3">
    <source>
        <dbReference type="ARBA" id="ARBA00012162"/>
    </source>
</evidence>
<comment type="pathway">
    <text evidence="1">Cofactor biosynthesis; adenosylcobalamin biosynthesis.</text>
</comment>
<dbReference type="InterPro" id="IPR006366">
    <property type="entry name" value="CobA/CysG_C"/>
</dbReference>
<evidence type="ECO:0000256" key="5">
    <source>
        <dbReference type="ARBA" id="ARBA00022679"/>
    </source>
</evidence>
<dbReference type="NCBIfam" id="TIGR01469">
    <property type="entry name" value="cobA_cysG_Cterm"/>
    <property type="match status" value="1"/>
</dbReference>
<evidence type="ECO:0000256" key="7">
    <source>
        <dbReference type="ARBA" id="ARBA00023244"/>
    </source>
</evidence>
<evidence type="ECO:0000256" key="4">
    <source>
        <dbReference type="ARBA" id="ARBA00022603"/>
    </source>
</evidence>
<protein>
    <recommendedName>
        <fullName evidence="3">uroporphyrinogen-III C-methyltransferase</fullName>
        <ecNumber evidence="3">2.1.1.107</ecNumber>
    </recommendedName>
</protein>
<feature type="domain" description="Tetrapyrrole methylase" evidence="10">
    <location>
        <begin position="44"/>
        <end position="251"/>
    </location>
</feature>
<dbReference type="CDD" id="cd11642">
    <property type="entry name" value="SUMT"/>
    <property type="match status" value="1"/>
</dbReference>
<dbReference type="InterPro" id="IPR035996">
    <property type="entry name" value="4pyrrol_Methylase_sf"/>
</dbReference>
<keyword evidence="12" id="KW-1185">Reference proteome</keyword>
<name>A0ABY9TVM0_9GAMM</name>
<evidence type="ECO:0000256" key="9">
    <source>
        <dbReference type="RuleBase" id="RU003960"/>
    </source>
</evidence>
<evidence type="ECO:0000313" key="12">
    <source>
        <dbReference type="Proteomes" id="UP001258994"/>
    </source>
</evidence>
<dbReference type="GO" id="GO:0032259">
    <property type="term" value="P:methylation"/>
    <property type="evidence" value="ECO:0007669"/>
    <property type="project" value="UniProtKB-KW"/>
</dbReference>
<dbReference type="Gene3D" id="3.40.1010.10">
    <property type="entry name" value="Cobalt-precorrin-4 Transmethylase, Domain 1"/>
    <property type="match status" value="1"/>
</dbReference>
<dbReference type="PANTHER" id="PTHR45790:SF1">
    <property type="entry name" value="SIROHEME SYNTHASE"/>
    <property type="match status" value="1"/>
</dbReference>
<evidence type="ECO:0000256" key="2">
    <source>
        <dbReference type="ARBA" id="ARBA00005879"/>
    </source>
</evidence>
<keyword evidence="6" id="KW-0949">S-adenosyl-L-methionine</keyword>
<evidence type="ECO:0000256" key="1">
    <source>
        <dbReference type="ARBA" id="ARBA00004953"/>
    </source>
</evidence>
<reference evidence="12" key="1">
    <citation type="submission" date="2023-09" db="EMBL/GenBank/DDBJ databases">
        <authorList>
            <person name="Li S."/>
            <person name="Li X."/>
            <person name="Zhang C."/>
            <person name="Zhao Z."/>
        </authorList>
    </citation>
    <scope>NUCLEOTIDE SEQUENCE [LARGE SCALE GENOMIC DNA]</scope>
    <source>
        <strain evidence="12">SQ149</strain>
    </source>
</reference>
<dbReference type="SUPFAM" id="SSF53790">
    <property type="entry name" value="Tetrapyrrole methylase"/>
    <property type="match status" value="1"/>
</dbReference>